<protein>
    <submittedName>
        <fullName evidence="2">Uncharacterized protein</fullName>
    </submittedName>
</protein>
<gene>
    <name evidence="2" type="ORF">ACFFUA_24035</name>
</gene>
<feature type="region of interest" description="Disordered" evidence="1">
    <location>
        <begin position="23"/>
        <end position="43"/>
    </location>
</feature>
<evidence type="ECO:0000256" key="1">
    <source>
        <dbReference type="SAM" id="MobiDB-lite"/>
    </source>
</evidence>
<evidence type="ECO:0000313" key="2">
    <source>
        <dbReference type="EMBL" id="MFB9350472.1"/>
    </source>
</evidence>
<proteinExistence type="predicted"/>
<dbReference type="EMBL" id="JBHMDI010000076">
    <property type="protein sequence ID" value="MFB9350472.1"/>
    <property type="molecule type" value="Genomic_DNA"/>
</dbReference>
<sequence>MPLPPLPAQIPWIDLLAHGPPGVALGAEPVAPEATAARTERPG</sequence>
<dbReference type="InterPro" id="IPR023298">
    <property type="entry name" value="ATPase_P-typ_TM_dom_sf"/>
</dbReference>
<organism evidence="2 3">
    <name type="scientific">Streptomyces heliomycini</name>
    <dbReference type="NCBI Taxonomy" id="284032"/>
    <lineage>
        <taxon>Bacteria</taxon>
        <taxon>Bacillati</taxon>
        <taxon>Actinomycetota</taxon>
        <taxon>Actinomycetes</taxon>
        <taxon>Kitasatosporales</taxon>
        <taxon>Streptomycetaceae</taxon>
        <taxon>Streptomyces</taxon>
    </lineage>
</organism>
<dbReference type="RefSeq" id="WP_267883148.1">
    <property type="nucleotide sequence ID" value="NZ_JBHMDI010000076.1"/>
</dbReference>
<reference evidence="2 3" key="1">
    <citation type="submission" date="2024-09" db="EMBL/GenBank/DDBJ databases">
        <authorList>
            <person name="Sun Q."/>
            <person name="Mori K."/>
        </authorList>
    </citation>
    <scope>NUCLEOTIDE SEQUENCE [LARGE SCALE GENOMIC DNA]</scope>
    <source>
        <strain evidence="2 3">JCM 9767</strain>
    </source>
</reference>
<comment type="caution">
    <text evidence="2">The sequence shown here is derived from an EMBL/GenBank/DDBJ whole genome shotgun (WGS) entry which is preliminary data.</text>
</comment>
<name>A0ABV5LE86_9ACTN</name>
<dbReference type="Proteomes" id="UP001589753">
    <property type="component" value="Unassembled WGS sequence"/>
</dbReference>
<dbReference type="SUPFAM" id="SSF81665">
    <property type="entry name" value="Calcium ATPase, transmembrane domain M"/>
    <property type="match status" value="1"/>
</dbReference>
<accession>A0ABV5LE86</accession>
<keyword evidence="3" id="KW-1185">Reference proteome</keyword>
<evidence type="ECO:0000313" key="3">
    <source>
        <dbReference type="Proteomes" id="UP001589753"/>
    </source>
</evidence>